<dbReference type="Proteomes" id="UP000887116">
    <property type="component" value="Unassembled WGS sequence"/>
</dbReference>
<accession>A0A8X6L5M2</accession>
<name>A0A8X6L5M2_TRICU</name>
<evidence type="ECO:0000313" key="1">
    <source>
        <dbReference type="EMBL" id="GFQ98615.1"/>
    </source>
</evidence>
<comment type="caution">
    <text evidence="1">The sequence shown here is derived from an EMBL/GenBank/DDBJ whole genome shotgun (WGS) entry which is preliminary data.</text>
</comment>
<sequence length="76" mass="8386">MEVCVEFGVSAVGVLVIVHSFGERRKYSGFNGWVSTPALREECAGEVTLTSGEGRIFRRMEKRTSSSKLVAFDVVE</sequence>
<keyword evidence="2" id="KW-1185">Reference proteome</keyword>
<dbReference type="EMBL" id="BMAO01024908">
    <property type="protein sequence ID" value="GFQ98615.1"/>
    <property type="molecule type" value="Genomic_DNA"/>
</dbReference>
<proteinExistence type="predicted"/>
<protein>
    <submittedName>
        <fullName evidence="1">Uncharacterized protein</fullName>
    </submittedName>
</protein>
<evidence type="ECO:0000313" key="2">
    <source>
        <dbReference type="Proteomes" id="UP000887116"/>
    </source>
</evidence>
<gene>
    <name evidence="1" type="ORF">TNCT_410181</name>
</gene>
<organism evidence="1 2">
    <name type="scientific">Trichonephila clavata</name>
    <name type="common">Joro spider</name>
    <name type="synonym">Nephila clavata</name>
    <dbReference type="NCBI Taxonomy" id="2740835"/>
    <lineage>
        <taxon>Eukaryota</taxon>
        <taxon>Metazoa</taxon>
        <taxon>Ecdysozoa</taxon>
        <taxon>Arthropoda</taxon>
        <taxon>Chelicerata</taxon>
        <taxon>Arachnida</taxon>
        <taxon>Araneae</taxon>
        <taxon>Araneomorphae</taxon>
        <taxon>Entelegynae</taxon>
        <taxon>Araneoidea</taxon>
        <taxon>Nephilidae</taxon>
        <taxon>Trichonephila</taxon>
    </lineage>
</organism>
<reference evidence="1" key="1">
    <citation type="submission" date="2020-07" db="EMBL/GenBank/DDBJ databases">
        <title>Multicomponent nature underlies the extraordinary mechanical properties of spider dragline silk.</title>
        <authorList>
            <person name="Kono N."/>
            <person name="Nakamura H."/>
            <person name="Mori M."/>
            <person name="Yoshida Y."/>
            <person name="Ohtoshi R."/>
            <person name="Malay A.D."/>
            <person name="Moran D.A.P."/>
            <person name="Tomita M."/>
            <person name="Numata K."/>
            <person name="Arakawa K."/>
        </authorList>
    </citation>
    <scope>NUCLEOTIDE SEQUENCE</scope>
</reference>
<dbReference type="AlphaFoldDB" id="A0A8X6L5M2"/>